<dbReference type="Proteomes" id="UP000095283">
    <property type="component" value="Unplaced"/>
</dbReference>
<name>A0A1I7XSH9_HETBA</name>
<dbReference type="WBParaSite" id="Hba_20446">
    <property type="protein sequence ID" value="Hba_20446"/>
    <property type="gene ID" value="Hba_20446"/>
</dbReference>
<protein>
    <submittedName>
        <fullName evidence="2">Calponin-homology (CH) domain-containing protein</fullName>
    </submittedName>
</protein>
<proteinExistence type="predicted"/>
<sequence length="60" mass="6812">MHDAITCSNDESLLPEERLQRQMDALAVWCNMMLRTENESEVIDFGQTKQGSLLNKISAV</sequence>
<accession>A0A1I7XSH9</accession>
<dbReference type="AlphaFoldDB" id="A0A1I7XSH9"/>
<reference evidence="2" key="1">
    <citation type="submission" date="2016-11" db="UniProtKB">
        <authorList>
            <consortium name="WormBaseParasite"/>
        </authorList>
    </citation>
    <scope>IDENTIFICATION</scope>
</reference>
<evidence type="ECO:0000313" key="2">
    <source>
        <dbReference type="WBParaSite" id="Hba_20446"/>
    </source>
</evidence>
<evidence type="ECO:0000313" key="1">
    <source>
        <dbReference type="Proteomes" id="UP000095283"/>
    </source>
</evidence>
<organism evidence="1 2">
    <name type="scientific">Heterorhabditis bacteriophora</name>
    <name type="common">Entomopathogenic nematode worm</name>
    <dbReference type="NCBI Taxonomy" id="37862"/>
    <lineage>
        <taxon>Eukaryota</taxon>
        <taxon>Metazoa</taxon>
        <taxon>Ecdysozoa</taxon>
        <taxon>Nematoda</taxon>
        <taxon>Chromadorea</taxon>
        <taxon>Rhabditida</taxon>
        <taxon>Rhabditina</taxon>
        <taxon>Rhabditomorpha</taxon>
        <taxon>Strongyloidea</taxon>
        <taxon>Heterorhabditidae</taxon>
        <taxon>Heterorhabditis</taxon>
    </lineage>
</organism>
<keyword evidence="1" id="KW-1185">Reference proteome</keyword>